<reference evidence="3" key="1">
    <citation type="submission" date="2022-02" db="EMBL/GenBank/DDBJ databases">
        <authorList>
            <person name="Lee M."/>
            <person name="Kim S.-J."/>
            <person name="Jung M.-Y."/>
        </authorList>
    </citation>
    <scope>NUCLEOTIDE SEQUENCE</scope>
    <source>
        <strain evidence="3">JHP9</strain>
    </source>
</reference>
<feature type="compositionally biased region" description="Pro residues" evidence="1">
    <location>
        <begin position="22"/>
        <end position="40"/>
    </location>
</feature>
<keyword evidence="2" id="KW-1133">Transmembrane helix</keyword>
<dbReference type="EMBL" id="JAKNCJ010000002">
    <property type="protein sequence ID" value="MCL6423283.1"/>
    <property type="molecule type" value="Genomic_DNA"/>
</dbReference>
<feature type="region of interest" description="Disordered" evidence="1">
    <location>
        <begin position="1"/>
        <end position="47"/>
    </location>
</feature>
<protein>
    <recommendedName>
        <fullName evidence="5">DUF4190 domain-containing protein</fullName>
    </recommendedName>
</protein>
<evidence type="ECO:0008006" key="5">
    <source>
        <dbReference type="Google" id="ProtNLM"/>
    </source>
</evidence>
<dbReference type="Proteomes" id="UP001203761">
    <property type="component" value="Unassembled WGS sequence"/>
</dbReference>
<feature type="transmembrane region" description="Helical" evidence="2">
    <location>
        <begin position="141"/>
        <end position="163"/>
    </location>
</feature>
<evidence type="ECO:0000256" key="1">
    <source>
        <dbReference type="SAM" id="MobiDB-lite"/>
    </source>
</evidence>
<evidence type="ECO:0000313" key="4">
    <source>
        <dbReference type="Proteomes" id="UP001203761"/>
    </source>
</evidence>
<evidence type="ECO:0000256" key="2">
    <source>
        <dbReference type="SAM" id="Phobius"/>
    </source>
</evidence>
<feature type="transmembrane region" description="Helical" evidence="2">
    <location>
        <begin position="55"/>
        <end position="86"/>
    </location>
</feature>
<gene>
    <name evidence="3" type="ORF">Bequi_07775</name>
</gene>
<keyword evidence="2" id="KW-0472">Membrane</keyword>
<feature type="compositionally biased region" description="Low complexity" evidence="1">
    <location>
        <begin position="1"/>
        <end position="21"/>
    </location>
</feature>
<accession>A0ABT0R042</accession>
<evidence type="ECO:0000313" key="3">
    <source>
        <dbReference type="EMBL" id="MCL6423283.1"/>
    </source>
</evidence>
<proteinExistence type="predicted"/>
<organism evidence="3 4">
    <name type="scientific">Brachybacterium equifaecis</name>
    <dbReference type="NCBI Taxonomy" id="2910770"/>
    <lineage>
        <taxon>Bacteria</taxon>
        <taxon>Bacillati</taxon>
        <taxon>Actinomycetota</taxon>
        <taxon>Actinomycetes</taxon>
        <taxon>Micrococcales</taxon>
        <taxon>Dermabacteraceae</taxon>
        <taxon>Brachybacterium</taxon>
    </lineage>
</organism>
<name>A0ABT0R042_9MICO</name>
<feature type="transmembrane region" description="Helical" evidence="2">
    <location>
        <begin position="98"/>
        <end position="121"/>
    </location>
</feature>
<keyword evidence="4" id="KW-1185">Reference proteome</keyword>
<keyword evidence="2" id="KW-0812">Transmembrane</keyword>
<sequence>MSSSLPDFTAPDATAPDSTAPQPAPGQPAPQRRPPLPPDPGPEHFPASALDDGRLAWALGLLALVALPLASAALPGIAMLITGLVLSRRNRVAKSVGLRAAAFGAVGIALPALFILTLFVLTSTEPVSFDEEPVQSAILTVGAIVTAVLYPLAAIVLAIVALARPVTPAKAARILHSR</sequence>
<comment type="caution">
    <text evidence="3">The sequence shown here is derived from an EMBL/GenBank/DDBJ whole genome shotgun (WGS) entry which is preliminary data.</text>
</comment>
<dbReference type="RefSeq" id="WP_249737367.1">
    <property type="nucleotide sequence ID" value="NZ_JAKNCJ010000002.1"/>
</dbReference>